<evidence type="ECO:0000259" key="1">
    <source>
        <dbReference type="Pfam" id="PF00534"/>
    </source>
</evidence>
<proteinExistence type="predicted"/>
<dbReference type="SUPFAM" id="SSF53756">
    <property type="entry name" value="UDP-Glycosyltransferase/glycogen phosphorylase"/>
    <property type="match status" value="1"/>
</dbReference>
<dbReference type="GO" id="GO:0016757">
    <property type="term" value="F:glycosyltransferase activity"/>
    <property type="evidence" value="ECO:0007669"/>
    <property type="project" value="InterPro"/>
</dbReference>
<dbReference type="Pfam" id="PF13439">
    <property type="entry name" value="Glyco_transf_4"/>
    <property type="match status" value="1"/>
</dbReference>
<feature type="domain" description="Glycosyltransferase subfamily 4-like N-terminal" evidence="2">
    <location>
        <begin position="16"/>
        <end position="213"/>
    </location>
</feature>
<reference evidence="3" key="2">
    <citation type="submission" date="2020-09" db="EMBL/GenBank/DDBJ databases">
        <authorList>
            <person name="Sun Q."/>
            <person name="Zhou Y."/>
        </authorList>
    </citation>
    <scope>NUCLEOTIDE SEQUENCE</scope>
    <source>
        <strain evidence="3">CGMCC 1.15367</strain>
    </source>
</reference>
<dbReference type="Pfam" id="PF00534">
    <property type="entry name" value="Glycos_transf_1"/>
    <property type="match status" value="1"/>
</dbReference>
<dbReference type="Proteomes" id="UP000644699">
    <property type="component" value="Unassembled WGS sequence"/>
</dbReference>
<dbReference type="AlphaFoldDB" id="A0A916ZJ70"/>
<dbReference type="EMBL" id="BMIQ01000002">
    <property type="protein sequence ID" value="GGD99132.1"/>
    <property type="molecule type" value="Genomic_DNA"/>
</dbReference>
<dbReference type="InterPro" id="IPR028098">
    <property type="entry name" value="Glyco_trans_4-like_N"/>
</dbReference>
<dbReference type="PANTHER" id="PTHR12526">
    <property type="entry name" value="GLYCOSYLTRANSFERASE"/>
    <property type="match status" value="1"/>
</dbReference>
<dbReference type="RefSeq" id="WP_188907822.1">
    <property type="nucleotide sequence ID" value="NZ_BMIQ01000002.1"/>
</dbReference>
<organism evidence="3 4">
    <name type="scientific">Aureimonas endophytica</name>
    <dbReference type="NCBI Taxonomy" id="2027858"/>
    <lineage>
        <taxon>Bacteria</taxon>
        <taxon>Pseudomonadati</taxon>
        <taxon>Pseudomonadota</taxon>
        <taxon>Alphaproteobacteria</taxon>
        <taxon>Hyphomicrobiales</taxon>
        <taxon>Aurantimonadaceae</taxon>
        <taxon>Aureimonas</taxon>
    </lineage>
</organism>
<dbReference type="InterPro" id="IPR001296">
    <property type="entry name" value="Glyco_trans_1"/>
</dbReference>
<comment type="caution">
    <text evidence="3">The sequence shown here is derived from an EMBL/GenBank/DDBJ whole genome shotgun (WGS) entry which is preliminary data.</text>
</comment>
<gene>
    <name evidence="3" type="primary">wgeD</name>
    <name evidence="3" type="ORF">GCM10011390_17390</name>
</gene>
<evidence type="ECO:0000313" key="3">
    <source>
        <dbReference type="EMBL" id="GGD99132.1"/>
    </source>
</evidence>
<dbReference type="PANTHER" id="PTHR12526:SF635">
    <property type="entry name" value="GLYCOSYL TRANSFERASE GROUP 1"/>
    <property type="match status" value="1"/>
</dbReference>
<reference evidence="3" key="1">
    <citation type="journal article" date="2014" name="Int. J. Syst. Evol. Microbiol.">
        <title>Complete genome sequence of Corynebacterium casei LMG S-19264T (=DSM 44701T), isolated from a smear-ripened cheese.</title>
        <authorList>
            <consortium name="US DOE Joint Genome Institute (JGI-PGF)"/>
            <person name="Walter F."/>
            <person name="Albersmeier A."/>
            <person name="Kalinowski J."/>
            <person name="Ruckert C."/>
        </authorList>
    </citation>
    <scope>NUCLEOTIDE SEQUENCE</scope>
    <source>
        <strain evidence="3">CGMCC 1.15367</strain>
    </source>
</reference>
<keyword evidence="3" id="KW-0808">Transferase</keyword>
<dbReference type="Gene3D" id="3.40.50.2000">
    <property type="entry name" value="Glycogen Phosphorylase B"/>
    <property type="match status" value="2"/>
</dbReference>
<evidence type="ECO:0000313" key="4">
    <source>
        <dbReference type="Proteomes" id="UP000644699"/>
    </source>
</evidence>
<name>A0A916ZJ70_9HYPH</name>
<sequence length="425" mass="45659">MRALVIAHGHVGAGIGGGELAADTLFRALRADLAVEAAALLARTGREDLAPGAIAAVAPGEFLWRRRTGDWFQHWGEGGSLDRFHVFLRRLAPDAVFVHHFAHLGIEILPEIRRALPQAALILTLHDYAALCHNAGLLTRPDFERRPCSGPSPKACHACFPDHAPEAFAARRETLLAAFAAVDRFVAPSRFLARLYRDWGLEAERIAVVANGLAPLAPPPTPRPAGRLRLGFFGQVRPEKGLDVLLAALHRLSPDERARLAVEVHGSRLEAQSPWYRTLVESLRAPLLAEGVLTWPGAYRRDELPARLGGVDWTIVPSTYVENAPIVIQEAFAAKRPVIGAGHGGIAEMIEDGRNGLLFAPGDALALAALLRRLLAEPDLGTRIAAATSPPPGPAAMAEAYRALVRAVPPKPLAKARLGAEEIVA</sequence>
<accession>A0A916ZJ70</accession>
<protein>
    <submittedName>
        <fullName evidence="3">Glycosyl transferase</fullName>
    </submittedName>
</protein>
<keyword evidence="4" id="KW-1185">Reference proteome</keyword>
<evidence type="ECO:0000259" key="2">
    <source>
        <dbReference type="Pfam" id="PF13439"/>
    </source>
</evidence>
<feature type="domain" description="Glycosyl transferase family 1" evidence="1">
    <location>
        <begin position="224"/>
        <end position="385"/>
    </location>
</feature>